<dbReference type="PANTHER" id="PTHR31297">
    <property type="entry name" value="GLUCAN ENDO-1,6-BETA-GLUCOSIDASE B"/>
    <property type="match status" value="1"/>
</dbReference>
<protein>
    <submittedName>
        <fullName evidence="5">Glycosyl hydrolase family 5</fullName>
    </submittedName>
</protein>
<comment type="caution">
    <text evidence="5">The sequence shown here is derived from an EMBL/GenBank/DDBJ whole genome shotgun (WGS) entry which is preliminary data.</text>
</comment>
<evidence type="ECO:0000259" key="4">
    <source>
        <dbReference type="Pfam" id="PF00150"/>
    </source>
</evidence>
<dbReference type="Gene3D" id="3.20.20.80">
    <property type="entry name" value="Glycosidases"/>
    <property type="match status" value="1"/>
</dbReference>
<dbReference type="GO" id="GO:0009986">
    <property type="term" value="C:cell surface"/>
    <property type="evidence" value="ECO:0007669"/>
    <property type="project" value="TreeGrafter"/>
</dbReference>
<dbReference type="SUPFAM" id="SSF51445">
    <property type="entry name" value="(Trans)glycosidases"/>
    <property type="match status" value="1"/>
</dbReference>
<sequence>MTLVAMLLTGLGATAQGYLHAAGERIVDGAGKPVLLRGMGLGGWMLQEPYMLGLSGVAVNQQEIRARITEAVGEKRSAAFYAAWLQHFATKADIDSMAAWGFNSVRLPMHYALYTLPVEAEPVAGKQTWLPEGFRLTDSLLRWCAANKMYLILDLHAAPGGQGNDLPIADRDSTKPSLWQSAAAREKTVALWKELARRYAGEPWIGGYDLLNETNWNFSDPSDKHGCNDSLNVPMRALYERITTAIRSVDRNHLLIIEGNCWGNNYRNVLPPWDKNMALSFHRYWNENSEASLQSILSLRRQYHMPVWMGESGENSNAWFRDAVRLLEGQEIGWAWWPLKKMGMNNPLEIPSNPNFKNLQEYWKGKAPKPQPDSAFAGLMQLARDSRTDHARFHPDVVDALFRQVRDGAARPYRQYRVGRDTVLPAVHFDMGPIGAAYQSNTPGNYWVSTGKRTDWNRGWTYRNDAIDILALANGYEVELEPGEWVQYTFSADGGAARFILTANSSTTAKPQLWLNGKALEPVAAKETWVLTNLPLLPGTNRLRVGTEGGTLRFSSIGLVPTGAAGQPKN</sequence>
<dbReference type="GO" id="GO:0005576">
    <property type="term" value="C:extracellular region"/>
    <property type="evidence" value="ECO:0007669"/>
    <property type="project" value="TreeGrafter"/>
</dbReference>
<evidence type="ECO:0000313" key="5">
    <source>
        <dbReference type="EMBL" id="TCJ14242.1"/>
    </source>
</evidence>
<feature type="domain" description="Glycoside hydrolase family 5" evidence="4">
    <location>
        <begin position="80"/>
        <end position="340"/>
    </location>
</feature>
<dbReference type="Proteomes" id="UP000295334">
    <property type="component" value="Unassembled WGS sequence"/>
</dbReference>
<dbReference type="RefSeq" id="WP_131449177.1">
    <property type="nucleotide sequence ID" value="NZ_SJZI01000042.1"/>
</dbReference>
<keyword evidence="2 3" id="KW-0326">Glycosidase</keyword>
<dbReference type="Gene3D" id="2.60.120.260">
    <property type="entry name" value="Galactose-binding domain-like"/>
    <property type="match status" value="1"/>
</dbReference>
<accession>A0A4V2NVP1</accession>
<keyword evidence="6" id="KW-1185">Reference proteome</keyword>
<evidence type="ECO:0000256" key="3">
    <source>
        <dbReference type="RuleBase" id="RU361153"/>
    </source>
</evidence>
<proteinExistence type="inferred from homology"/>
<dbReference type="AlphaFoldDB" id="A0A4V2NVP1"/>
<dbReference type="GO" id="GO:0009251">
    <property type="term" value="P:glucan catabolic process"/>
    <property type="evidence" value="ECO:0007669"/>
    <property type="project" value="TreeGrafter"/>
</dbReference>
<gene>
    <name evidence="5" type="ORF">EPD60_09560</name>
</gene>
<reference evidence="5 6" key="1">
    <citation type="submission" date="2019-03" db="EMBL/GenBank/DDBJ databases">
        <authorList>
            <person name="Kim M.K.M."/>
        </authorList>
    </citation>
    <scope>NUCLEOTIDE SEQUENCE [LARGE SCALE GENOMIC DNA]</scope>
    <source>
        <strain evidence="5 6">17J68-12</strain>
    </source>
</reference>
<name>A0A4V2NVP1_9BACT</name>
<dbReference type="PANTHER" id="PTHR31297:SF13">
    <property type="entry name" value="PUTATIVE-RELATED"/>
    <property type="match status" value="1"/>
</dbReference>
<organism evidence="5 6">
    <name type="scientific">Flaviaesturariibacter flavus</name>
    <dbReference type="NCBI Taxonomy" id="2502780"/>
    <lineage>
        <taxon>Bacteria</taxon>
        <taxon>Pseudomonadati</taxon>
        <taxon>Bacteroidota</taxon>
        <taxon>Chitinophagia</taxon>
        <taxon>Chitinophagales</taxon>
        <taxon>Chitinophagaceae</taxon>
        <taxon>Flaviaestuariibacter</taxon>
    </lineage>
</organism>
<comment type="similarity">
    <text evidence="3">Belongs to the glycosyl hydrolase 5 (cellulase A) family.</text>
</comment>
<keyword evidence="1 3" id="KW-0378">Hydrolase</keyword>
<dbReference type="EMBL" id="SJZI01000042">
    <property type="protein sequence ID" value="TCJ14242.1"/>
    <property type="molecule type" value="Genomic_DNA"/>
</dbReference>
<dbReference type="InterPro" id="IPR001547">
    <property type="entry name" value="Glyco_hydro_5"/>
</dbReference>
<dbReference type="GO" id="GO:0008422">
    <property type="term" value="F:beta-glucosidase activity"/>
    <property type="evidence" value="ECO:0007669"/>
    <property type="project" value="TreeGrafter"/>
</dbReference>
<evidence type="ECO:0000256" key="2">
    <source>
        <dbReference type="ARBA" id="ARBA00023295"/>
    </source>
</evidence>
<evidence type="ECO:0000256" key="1">
    <source>
        <dbReference type="ARBA" id="ARBA00022801"/>
    </source>
</evidence>
<dbReference type="OrthoDB" id="9800955at2"/>
<dbReference type="InterPro" id="IPR017853">
    <property type="entry name" value="GH"/>
</dbReference>
<evidence type="ECO:0000313" key="6">
    <source>
        <dbReference type="Proteomes" id="UP000295334"/>
    </source>
</evidence>
<dbReference type="Pfam" id="PF00150">
    <property type="entry name" value="Cellulase"/>
    <property type="match status" value="1"/>
</dbReference>
<dbReference type="InterPro" id="IPR050386">
    <property type="entry name" value="Glycosyl_hydrolase_5"/>
</dbReference>